<reference evidence="4" key="1">
    <citation type="journal article" date="2019" name="Int. J. Syst. Evol. Microbiol.">
        <title>The Global Catalogue of Microorganisms (GCM) 10K type strain sequencing project: providing services to taxonomists for standard genome sequencing and annotation.</title>
        <authorList>
            <consortium name="The Broad Institute Genomics Platform"/>
            <consortium name="The Broad Institute Genome Sequencing Center for Infectious Disease"/>
            <person name="Wu L."/>
            <person name="Ma J."/>
        </authorList>
    </citation>
    <scope>NUCLEOTIDE SEQUENCE [LARGE SCALE GENOMIC DNA]</scope>
    <source>
        <strain evidence="4">SYNS20</strain>
    </source>
</reference>
<name>A0ABW2JAJ6_9ACTN</name>
<sequence length="412" mass="45290">MHHAIRGSDPADQLGPIPKELATIMWSELPSLLEEIRSEIIHSVPEYADALRGPLGHVARTGIEQSLAIFVDQITRPTAPSPLRDEMFRHFGRFAASEGRSLDTLQAAFRIGARVALRRGKKMGRRYNLSPAVMLAFADTLFAYMDQLEALSRQGYLEASAAAVDDRDKHRRRLLRMILSGSTAPRGTLEELAEQAAWRLPDEVTLVALDTAADPPRSALDPDTLVDLAPGRRCLLLPGELGDGRREMLEGALGTARAAAGLTVPLSDAGDSLRWARQALDLAELGVIDTGPLVLCEEHLTTMWLLSDPALLEQLARHELAPLSGQTPVRRERLIETLRAWLATRGTAAQIGAELQVHPQTVRYRMRTIDAAFGAQLTDPEHRFATEIVLRAMRLREAAGLPPLPQEPRSAE</sequence>
<evidence type="ECO:0000313" key="4">
    <source>
        <dbReference type="Proteomes" id="UP001596523"/>
    </source>
</evidence>
<protein>
    <submittedName>
        <fullName evidence="3">PucR family transcriptional regulator</fullName>
    </submittedName>
</protein>
<evidence type="ECO:0000259" key="1">
    <source>
        <dbReference type="Pfam" id="PF13556"/>
    </source>
</evidence>
<dbReference type="Gene3D" id="1.10.10.2840">
    <property type="entry name" value="PucR C-terminal helix-turn-helix domain"/>
    <property type="match status" value="1"/>
</dbReference>
<dbReference type="InterPro" id="IPR025736">
    <property type="entry name" value="PucR_C-HTH_dom"/>
</dbReference>
<proteinExistence type="predicted"/>
<dbReference type="InterPro" id="IPR042070">
    <property type="entry name" value="PucR_C-HTH_sf"/>
</dbReference>
<dbReference type="Pfam" id="PF25906">
    <property type="entry name" value="PucR-like_N"/>
    <property type="match status" value="1"/>
</dbReference>
<dbReference type="InterPro" id="IPR058663">
    <property type="entry name" value="PucR-like_N"/>
</dbReference>
<gene>
    <name evidence="3" type="ORF">ACFQVC_02125</name>
</gene>
<accession>A0ABW2JAJ6</accession>
<dbReference type="RefSeq" id="WP_381825757.1">
    <property type="nucleotide sequence ID" value="NZ_JBHTCF010000001.1"/>
</dbReference>
<feature type="domain" description="PucR-like N-terminal" evidence="2">
    <location>
        <begin position="17"/>
        <end position="179"/>
    </location>
</feature>
<organism evidence="3 4">
    <name type="scientific">Streptomyces monticola</name>
    <dbReference type="NCBI Taxonomy" id="2666263"/>
    <lineage>
        <taxon>Bacteria</taxon>
        <taxon>Bacillati</taxon>
        <taxon>Actinomycetota</taxon>
        <taxon>Actinomycetes</taxon>
        <taxon>Kitasatosporales</taxon>
        <taxon>Streptomycetaceae</taxon>
        <taxon>Streptomyces</taxon>
    </lineage>
</organism>
<evidence type="ECO:0000259" key="2">
    <source>
        <dbReference type="Pfam" id="PF25906"/>
    </source>
</evidence>
<dbReference type="PANTHER" id="PTHR33744:SF1">
    <property type="entry name" value="DNA-BINDING TRANSCRIPTIONAL ACTIVATOR ADER"/>
    <property type="match status" value="1"/>
</dbReference>
<keyword evidence="4" id="KW-1185">Reference proteome</keyword>
<dbReference type="PANTHER" id="PTHR33744">
    <property type="entry name" value="CARBOHYDRATE DIACID REGULATOR"/>
    <property type="match status" value="1"/>
</dbReference>
<feature type="domain" description="PucR C-terminal helix-turn-helix" evidence="1">
    <location>
        <begin position="334"/>
        <end position="392"/>
    </location>
</feature>
<comment type="caution">
    <text evidence="3">The sequence shown here is derived from an EMBL/GenBank/DDBJ whole genome shotgun (WGS) entry which is preliminary data.</text>
</comment>
<dbReference type="EMBL" id="JBHTCF010000001">
    <property type="protein sequence ID" value="MFC7303015.1"/>
    <property type="molecule type" value="Genomic_DNA"/>
</dbReference>
<dbReference type="Proteomes" id="UP001596523">
    <property type="component" value="Unassembled WGS sequence"/>
</dbReference>
<dbReference type="InterPro" id="IPR051448">
    <property type="entry name" value="CdaR-like_regulators"/>
</dbReference>
<evidence type="ECO:0000313" key="3">
    <source>
        <dbReference type="EMBL" id="MFC7303015.1"/>
    </source>
</evidence>
<dbReference type="Pfam" id="PF13556">
    <property type="entry name" value="HTH_30"/>
    <property type="match status" value="1"/>
</dbReference>